<feature type="compositionally biased region" description="Low complexity" evidence="2">
    <location>
        <begin position="170"/>
        <end position="186"/>
    </location>
</feature>
<feature type="region of interest" description="Disordered" evidence="2">
    <location>
        <begin position="158"/>
        <end position="220"/>
    </location>
</feature>
<organism evidence="4 5">
    <name type="scientific">Cyclotella atomus</name>
    <dbReference type="NCBI Taxonomy" id="382360"/>
    <lineage>
        <taxon>Eukaryota</taxon>
        <taxon>Sar</taxon>
        <taxon>Stramenopiles</taxon>
        <taxon>Ochrophyta</taxon>
        <taxon>Bacillariophyta</taxon>
        <taxon>Coscinodiscophyceae</taxon>
        <taxon>Thalassiosirophycidae</taxon>
        <taxon>Stephanodiscales</taxon>
        <taxon>Stephanodiscaceae</taxon>
        <taxon>Cyclotella</taxon>
    </lineage>
</organism>
<dbReference type="CDD" id="cd02674">
    <property type="entry name" value="Peptidase_C19R"/>
    <property type="match status" value="1"/>
</dbReference>
<evidence type="ECO:0000259" key="3">
    <source>
        <dbReference type="PROSITE" id="PS50235"/>
    </source>
</evidence>
<keyword evidence="1" id="KW-0833">Ubl conjugation pathway</keyword>
<dbReference type="PANTHER" id="PTHR21646:SF23">
    <property type="entry name" value="UBIQUITIN CARBOXYL-TERMINAL HYDROLASE USP2"/>
    <property type="match status" value="1"/>
</dbReference>
<dbReference type="GO" id="GO:0006508">
    <property type="term" value="P:proteolysis"/>
    <property type="evidence" value="ECO:0007669"/>
    <property type="project" value="UniProtKB-KW"/>
</dbReference>
<dbReference type="GO" id="GO:0004843">
    <property type="term" value="F:cysteine-type deubiquitinase activity"/>
    <property type="evidence" value="ECO:0007669"/>
    <property type="project" value="UniProtKB-UniRule"/>
</dbReference>
<dbReference type="PANTHER" id="PTHR21646">
    <property type="entry name" value="UBIQUITIN CARBOXYL-TERMINAL HYDROLASE"/>
    <property type="match status" value="1"/>
</dbReference>
<comment type="similarity">
    <text evidence="1">Belongs to the peptidase C19 family.</text>
</comment>
<dbReference type="EC" id="3.4.19.12" evidence="1"/>
<dbReference type="InterPro" id="IPR050185">
    <property type="entry name" value="Ub_carboxyl-term_hydrolase"/>
</dbReference>
<keyword evidence="1" id="KW-0788">Thiol protease</keyword>
<dbReference type="Gene3D" id="3.90.70.10">
    <property type="entry name" value="Cysteine proteinases"/>
    <property type="match status" value="1"/>
</dbReference>
<accession>A0ABD3NDG4</accession>
<feature type="compositionally biased region" description="Polar residues" evidence="2">
    <location>
        <begin position="158"/>
        <end position="169"/>
    </location>
</feature>
<reference evidence="4 5" key="1">
    <citation type="submission" date="2024-10" db="EMBL/GenBank/DDBJ databases">
        <title>Updated reference genomes for cyclostephanoid diatoms.</title>
        <authorList>
            <person name="Roberts W.R."/>
            <person name="Alverson A.J."/>
        </authorList>
    </citation>
    <scope>NUCLEOTIDE SEQUENCE [LARGE SCALE GENOMIC DNA]</scope>
    <source>
        <strain evidence="4 5">AJA010-31</strain>
    </source>
</reference>
<dbReference type="InterPro" id="IPR001394">
    <property type="entry name" value="Peptidase_C19_UCH"/>
</dbReference>
<dbReference type="Proteomes" id="UP001530400">
    <property type="component" value="Unassembled WGS sequence"/>
</dbReference>
<feature type="region of interest" description="Disordered" evidence="2">
    <location>
        <begin position="1"/>
        <end position="110"/>
    </location>
</feature>
<proteinExistence type="inferred from homology"/>
<evidence type="ECO:0000313" key="5">
    <source>
        <dbReference type="Proteomes" id="UP001530400"/>
    </source>
</evidence>
<evidence type="ECO:0000313" key="4">
    <source>
        <dbReference type="EMBL" id="KAL3774121.1"/>
    </source>
</evidence>
<dbReference type="EMBL" id="JALLPJ020001209">
    <property type="protein sequence ID" value="KAL3774121.1"/>
    <property type="molecule type" value="Genomic_DNA"/>
</dbReference>
<feature type="compositionally biased region" description="Polar residues" evidence="2">
    <location>
        <begin position="81"/>
        <end position="99"/>
    </location>
</feature>
<comment type="catalytic activity">
    <reaction evidence="1">
        <text>Thiol-dependent hydrolysis of ester, thioester, amide, peptide and isopeptide bonds formed by the C-terminal Gly of ubiquitin (a 76-residue protein attached to proteins as an intracellular targeting signal).</text>
        <dbReference type="EC" id="3.4.19.12"/>
    </reaction>
</comment>
<dbReference type="InterPro" id="IPR018200">
    <property type="entry name" value="USP_CS"/>
</dbReference>
<dbReference type="Pfam" id="PF00443">
    <property type="entry name" value="UCH"/>
    <property type="match status" value="1"/>
</dbReference>
<sequence>MHFNNPTSGPPRHYSKSYGRGGASSSSRILSGTRTFPTISRRRVPPARSNPSNPRNEKKLSPRHAPYTEVIRALPSSSSSNVSTPATGSLRSYSSVNNTPMPPEPLRFKSSSSVQTTTSNIFSVSASTPVITRHDIRPPLIRSKCEPRSPMNNISAAANKIYSTSSGEIRSSPRNSNRENNTSNPSLGERASSLETRPSYPMIVPRDREEKENASTFGNTSNERCRSYALEARLSHNIRVDSQWSRSTSSSLSSSLSSLDDDTKSGTVGLTNLGNTCFMNAALQAIAHTPSLARYFLSNKYREANTNEDKLASSFAEVVRAIYRSSPSGSRRLSVARALPFRPQRFLEDLIEVAPQFDGGRQHDCHEFIRVLIDQLSEDLCISDKLQRNQPAVDLDDMSFLQAANFTWKQHLAMNSSFITDEFCGQLVSTLQCSHCGSKRVAFDPFYDLSVPFPVHESSPDEAPQRRYSRYSFIQRLNDKDTVSSCNLDDCLRAFTEPELLSGDNMPECTSCHQKRESSKRLQVYRFPRVLVLHLKRFGNDRKKIRTSVQFPIANFDASALAIDNEHRPANAPVYELFATCEHSGRMNFGHYTATCLDHVSNQFYDFNDDHVSSFDPKKIDNSSVYVLFYKQAN</sequence>
<keyword evidence="1" id="KW-0378">Hydrolase</keyword>
<evidence type="ECO:0000256" key="1">
    <source>
        <dbReference type="RuleBase" id="RU366025"/>
    </source>
</evidence>
<feature type="compositionally biased region" description="Low complexity" evidence="2">
    <location>
        <begin position="23"/>
        <end position="34"/>
    </location>
</feature>
<gene>
    <name evidence="4" type="ORF">ACHAWO_012499</name>
</gene>
<comment type="caution">
    <text evidence="4">The sequence shown here is derived from an EMBL/GenBank/DDBJ whole genome shotgun (WGS) entry which is preliminary data.</text>
</comment>
<name>A0ABD3NDG4_9STRA</name>
<protein>
    <recommendedName>
        <fullName evidence="1">Ubiquitin carboxyl-terminal hydrolase</fullName>
        <ecNumber evidence="1">3.4.19.12</ecNumber>
    </recommendedName>
</protein>
<dbReference type="InterPro" id="IPR038765">
    <property type="entry name" value="Papain-like_cys_pep_sf"/>
</dbReference>
<evidence type="ECO:0000256" key="2">
    <source>
        <dbReference type="SAM" id="MobiDB-lite"/>
    </source>
</evidence>
<dbReference type="PROSITE" id="PS00972">
    <property type="entry name" value="USP_1"/>
    <property type="match status" value="1"/>
</dbReference>
<dbReference type="AlphaFoldDB" id="A0ABD3NDG4"/>
<dbReference type="PROSITE" id="PS00973">
    <property type="entry name" value="USP_2"/>
    <property type="match status" value="1"/>
</dbReference>
<dbReference type="SUPFAM" id="SSF54001">
    <property type="entry name" value="Cysteine proteinases"/>
    <property type="match status" value="1"/>
</dbReference>
<feature type="domain" description="USP" evidence="3">
    <location>
        <begin position="268"/>
        <end position="633"/>
    </location>
</feature>
<dbReference type="InterPro" id="IPR028889">
    <property type="entry name" value="USP"/>
</dbReference>
<dbReference type="PROSITE" id="PS50235">
    <property type="entry name" value="USP_3"/>
    <property type="match status" value="1"/>
</dbReference>
<keyword evidence="5" id="KW-1185">Reference proteome</keyword>
<keyword evidence="1" id="KW-0645">Protease</keyword>